<evidence type="ECO:0000259" key="1">
    <source>
        <dbReference type="Pfam" id="PF13280"/>
    </source>
</evidence>
<dbReference type="InterPro" id="IPR057727">
    <property type="entry name" value="WCX_dom"/>
</dbReference>
<sequence>MGDISGKVRLLKVLEVLERETDEDHYLSLDELEKKLMIEFGPDFSVGKKALLSDIRALKEAGFDILEDEGKFGKKMFSYPHRLFEPYELRMLIDAAMYSHFITKEDARSLIEKLQKQTSSHISKKLQEQIRYLDYTMKADNHQLKYYVDTIYQACSERKKIRFRYGKYNLDKEFVLKKNGEWYEVKPYALVWLYSNYYLIGKYGEEETFRHYRVDRMRNVHMLSRRFKKEPFNVVDYVNKTVRMFSGPEKQVKIQFHDDEDHTFINIVLDRFGKDVHIEKGDDGSFIVTVSVNISQGLVSWILTWGSKVKVLSPLELVENVKRETEKMYRLYHEAEIAGYRIISSHS</sequence>
<keyword evidence="4" id="KW-1185">Reference proteome</keyword>
<dbReference type="STRING" id="1173111.SAMN05444955_103241"/>
<dbReference type="PROSITE" id="PS52050">
    <property type="entry name" value="WYL"/>
    <property type="match status" value="1"/>
</dbReference>
<dbReference type="InterPro" id="IPR051534">
    <property type="entry name" value="CBASS_pafABC_assoc_protein"/>
</dbReference>
<keyword evidence="3" id="KW-0238">DNA-binding</keyword>
<feature type="domain" description="WYL" evidence="1">
    <location>
        <begin position="148"/>
        <end position="222"/>
    </location>
</feature>
<dbReference type="AlphaFoldDB" id="A0A1H8CEA9"/>
<evidence type="ECO:0000313" key="4">
    <source>
        <dbReference type="Proteomes" id="UP000199695"/>
    </source>
</evidence>
<dbReference type="EMBL" id="FOCQ01000003">
    <property type="protein sequence ID" value="SEM93330.1"/>
    <property type="molecule type" value="Genomic_DNA"/>
</dbReference>
<dbReference type="GO" id="GO:0003677">
    <property type="term" value="F:DNA binding"/>
    <property type="evidence" value="ECO:0007669"/>
    <property type="project" value="UniProtKB-KW"/>
</dbReference>
<dbReference type="Pfam" id="PF13280">
    <property type="entry name" value="WYL"/>
    <property type="match status" value="1"/>
</dbReference>
<feature type="domain" description="WCX" evidence="2">
    <location>
        <begin position="252"/>
        <end position="328"/>
    </location>
</feature>
<protein>
    <submittedName>
        <fullName evidence="3">Predicted DNA-binding transcriptional regulator YafY, contains an HTH and WYL domains</fullName>
    </submittedName>
</protein>
<dbReference type="Proteomes" id="UP000199695">
    <property type="component" value="Unassembled WGS sequence"/>
</dbReference>
<dbReference type="InterPro" id="IPR026881">
    <property type="entry name" value="WYL_dom"/>
</dbReference>
<reference evidence="3 4" key="1">
    <citation type="submission" date="2016-10" db="EMBL/GenBank/DDBJ databases">
        <authorList>
            <person name="de Groot N.N."/>
        </authorList>
    </citation>
    <scope>NUCLEOTIDE SEQUENCE [LARGE SCALE GENOMIC DNA]</scope>
    <source>
        <strain evidence="3 4">DSM 46701</strain>
    </source>
</reference>
<dbReference type="RefSeq" id="WP_089965856.1">
    <property type="nucleotide sequence ID" value="NZ_FOCQ01000003.1"/>
</dbReference>
<dbReference type="OrthoDB" id="9772503at2"/>
<organism evidence="3 4">
    <name type="scientific">Lihuaxuella thermophila</name>
    <dbReference type="NCBI Taxonomy" id="1173111"/>
    <lineage>
        <taxon>Bacteria</taxon>
        <taxon>Bacillati</taxon>
        <taxon>Bacillota</taxon>
        <taxon>Bacilli</taxon>
        <taxon>Bacillales</taxon>
        <taxon>Thermoactinomycetaceae</taxon>
        <taxon>Lihuaxuella</taxon>
    </lineage>
</organism>
<evidence type="ECO:0000259" key="2">
    <source>
        <dbReference type="Pfam" id="PF25583"/>
    </source>
</evidence>
<dbReference type="PANTHER" id="PTHR34580">
    <property type="match status" value="1"/>
</dbReference>
<dbReference type="PANTHER" id="PTHR34580:SF1">
    <property type="entry name" value="PROTEIN PAFC"/>
    <property type="match status" value="1"/>
</dbReference>
<proteinExistence type="predicted"/>
<name>A0A1H8CEA9_9BACL</name>
<gene>
    <name evidence="3" type="ORF">SAMN05444955_103241</name>
</gene>
<dbReference type="Pfam" id="PF25583">
    <property type="entry name" value="WCX"/>
    <property type="match status" value="1"/>
</dbReference>
<accession>A0A1H8CEA9</accession>
<evidence type="ECO:0000313" key="3">
    <source>
        <dbReference type="EMBL" id="SEM93330.1"/>
    </source>
</evidence>